<dbReference type="GO" id="GO:0004743">
    <property type="term" value="F:pyruvate kinase activity"/>
    <property type="evidence" value="ECO:0000318"/>
    <property type="project" value="GO_Central"/>
</dbReference>
<dbReference type="GO" id="GO:0016301">
    <property type="term" value="F:kinase activity"/>
    <property type="evidence" value="ECO:0007669"/>
    <property type="project" value="UniProtKB-KW"/>
</dbReference>
<evidence type="ECO:0000256" key="2">
    <source>
        <dbReference type="ARBA" id="ARBA00001958"/>
    </source>
</evidence>
<dbReference type="GO" id="GO:0030955">
    <property type="term" value="F:potassium ion binding"/>
    <property type="evidence" value="ECO:0007669"/>
    <property type="project" value="InterPro"/>
</dbReference>
<dbReference type="AlphaFoldDB" id="A0A1Y1HVC7"/>
<comment type="cofactor">
    <cofactor evidence="1">
        <name>Mg(2+)</name>
        <dbReference type="ChEBI" id="CHEBI:18420"/>
    </cofactor>
</comment>
<feature type="domain" description="Pyruvate kinase C-terminal" evidence="18">
    <location>
        <begin position="457"/>
        <end position="556"/>
    </location>
</feature>
<dbReference type="SUPFAM" id="SSF52935">
    <property type="entry name" value="PK C-terminal domain-like"/>
    <property type="match status" value="1"/>
</dbReference>
<dbReference type="Gene3D" id="2.40.33.10">
    <property type="entry name" value="PK beta-barrel domain-like"/>
    <property type="match status" value="1"/>
</dbReference>
<dbReference type="GO" id="GO:0005524">
    <property type="term" value="F:ATP binding"/>
    <property type="evidence" value="ECO:0007669"/>
    <property type="project" value="UniProtKB-KW"/>
</dbReference>
<evidence type="ECO:0000256" key="11">
    <source>
        <dbReference type="ARBA" id="ARBA00022842"/>
    </source>
</evidence>
<dbReference type="PRINTS" id="PR01050">
    <property type="entry name" value="PYRUVTKNASE"/>
</dbReference>
<evidence type="ECO:0000256" key="3">
    <source>
        <dbReference type="ARBA" id="ARBA00004997"/>
    </source>
</evidence>
<evidence type="ECO:0000256" key="9">
    <source>
        <dbReference type="ARBA" id="ARBA00022777"/>
    </source>
</evidence>
<dbReference type="Proteomes" id="UP000054558">
    <property type="component" value="Unassembled WGS sequence"/>
</dbReference>
<dbReference type="InterPro" id="IPR015795">
    <property type="entry name" value="Pyrv_Knase_C"/>
</dbReference>
<evidence type="ECO:0000256" key="8">
    <source>
        <dbReference type="ARBA" id="ARBA00022741"/>
    </source>
</evidence>
<dbReference type="EC" id="2.7.1.40" evidence="5 15"/>
<evidence type="ECO:0000313" key="19">
    <source>
        <dbReference type="EMBL" id="GAQ82590.1"/>
    </source>
</evidence>
<dbReference type="InterPro" id="IPR018209">
    <property type="entry name" value="Pyrv_Knase_AS"/>
</dbReference>
<sequence length="580" mass="64189">MVSATSRKGRSGSGRAQAVESPSAAVVDDAPTVVAEPQPEPLAPNQTNEATESSSAIGNGPAVPLDIYPSSGLEVDTMAEADLKENGFRSTRRTKLICTIGPSSCSAEQLENLAIGGMNVARLNMCHGTHEWHRQVIRNVKKLNKEKGFSMAVMMDTEGSEVHMGDLGGPGKAEDGDMWTFTVRNSKADKTIQVNYDGFVDDVMVGDEIVVDGGMVRFMIEERNGPDVVARCIDPGLLLPRANLTFWRQGNLIRERNSMLPTISSKDWLDIDFGIAEGVDFIAVSFVKTPDVLKHLRSYIESRARDRKINVIAKIESRDSLKNLEDIITVSDGAMVARGDLGAQVPLEQVPSIQKDVVHLCRSLNKPVIVASQLLESMIEYPTPTRAEVADISEAVRQRADALMLSGESAVGRYPEKALGVLRTVSQRIERWCREEKHHETLRLPELSTILNERISEQICNSAAQMANRLEADAIFVYTRRGKMASLLSRNRPDCPIFAFTDNPSIRQRLNLYWGLIPFRLSFSEDMEINLQRTFALLLKRGMMKSGEVVIVVSDITQVNEADLRQSIQIRKLPSLESLS</sequence>
<dbReference type="GO" id="GO:0000287">
    <property type="term" value="F:magnesium ion binding"/>
    <property type="evidence" value="ECO:0007669"/>
    <property type="project" value="InterPro"/>
</dbReference>
<organism evidence="19 20">
    <name type="scientific">Klebsormidium nitens</name>
    <name type="common">Green alga</name>
    <name type="synonym">Ulothrix nitens</name>
    <dbReference type="NCBI Taxonomy" id="105231"/>
    <lineage>
        <taxon>Eukaryota</taxon>
        <taxon>Viridiplantae</taxon>
        <taxon>Streptophyta</taxon>
        <taxon>Klebsormidiophyceae</taxon>
        <taxon>Klebsormidiales</taxon>
        <taxon>Klebsormidiaceae</taxon>
        <taxon>Klebsormidium</taxon>
    </lineage>
</organism>
<evidence type="ECO:0000256" key="14">
    <source>
        <dbReference type="ARBA" id="ARBA00048152"/>
    </source>
</evidence>
<dbReference type="Gene3D" id="3.20.20.60">
    <property type="entry name" value="Phosphoenolpyruvate-binding domains"/>
    <property type="match status" value="1"/>
</dbReference>
<dbReference type="NCBIfam" id="TIGR01064">
    <property type="entry name" value="pyruv_kin"/>
    <property type="match status" value="1"/>
</dbReference>
<evidence type="ECO:0000256" key="6">
    <source>
        <dbReference type="ARBA" id="ARBA00022679"/>
    </source>
</evidence>
<keyword evidence="9 15" id="KW-0418">Kinase</keyword>
<dbReference type="GO" id="GO:0006096">
    <property type="term" value="P:glycolytic process"/>
    <property type="evidence" value="ECO:0000318"/>
    <property type="project" value="GO_Central"/>
</dbReference>
<dbReference type="PROSITE" id="PS00110">
    <property type="entry name" value="PYRUVATE_KINASE"/>
    <property type="match status" value="1"/>
</dbReference>
<dbReference type="GO" id="GO:0009570">
    <property type="term" value="C:chloroplast stroma"/>
    <property type="evidence" value="ECO:0007669"/>
    <property type="project" value="UniProtKB-ARBA"/>
</dbReference>
<evidence type="ECO:0000256" key="7">
    <source>
        <dbReference type="ARBA" id="ARBA00022723"/>
    </source>
</evidence>
<feature type="compositionally biased region" description="Low complexity" evidence="16">
    <location>
        <begin position="24"/>
        <end position="35"/>
    </location>
</feature>
<feature type="domain" description="Pyruvate kinase barrel" evidence="17">
    <location>
        <begin position="92"/>
        <end position="418"/>
    </location>
</feature>
<dbReference type="UniPathway" id="UPA00109">
    <property type="reaction ID" value="UER00188"/>
</dbReference>
<keyword evidence="10" id="KW-0067">ATP-binding</keyword>
<gene>
    <name evidence="19" type="ORF">KFL_001160240</name>
</gene>
<evidence type="ECO:0000256" key="12">
    <source>
        <dbReference type="ARBA" id="ARBA00023152"/>
    </source>
</evidence>
<evidence type="ECO:0000256" key="15">
    <source>
        <dbReference type="RuleBase" id="RU000504"/>
    </source>
</evidence>
<keyword evidence="7" id="KW-0479">Metal-binding</keyword>
<dbReference type="SUPFAM" id="SSF51621">
    <property type="entry name" value="Phosphoenolpyruvate/pyruvate domain"/>
    <property type="match status" value="1"/>
</dbReference>
<dbReference type="SUPFAM" id="SSF50800">
    <property type="entry name" value="PK beta-barrel domain-like"/>
    <property type="match status" value="1"/>
</dbReference>
<protein>
    <recommendedName>
        <fullName evidence="5 15">Pyruvate kinase</fullName>
        <ecNumber evidence="5 15">2.7.1.40</ecNumber>
    </recommendedName>
</protein>
<feature type="region of interest" description="Disordered" evidence="16">
    <location>
        <begin position="1"/>
        <end position="63"/>
    </location>
</feature>
<evidence type="ECO:0000313" key="20">
    <source>
        <dbReference type="Proteomes" id="UP000054558"/>
    </source>
</evidence>
<evidence type="ECO:0000256" key="16">
    <source>
        <dbReference type="SAM" id="MobiDB-lite"/>
    </source>
</evidence>
<evidence type="ECO:0000256" key="5">
    <source>
        <dbReference type="ARBA" id="ARBA00012142"/>
    </source>
</evidence>
<dbReference type="InterPro" id="IPR015793">
    <property type="entry name" value="Pyrv_Knase_brl"/>
</dbReference>
<keyword evidence="12 15" id="KW-0324">Glycolysis</keyword>
<evidence type="ECO:0000259" key="17">
    <source>
        <dbReference type="Pfam" id="PF00224"/>
    </source>
</evidence>
<dbReference type="InterPro" id="IPR040442">
    <property type="entry name" value="Pyrv_kinase-like_dom_sf"/>
</dbReference>
<dbReference type="InterPro" id="IPR011037">
    <property type="entry name" value="Pyrv_Knase-like_insert_dom_sf"/>
</dbReference>
<evidence type="ECO:0000256" key="4">
    <source>
        <dbReference type="ARBA" id="ARBA00008663"/>
    </source>
</evidence>
<name>A0A1Y1HVC7_KLENI</name>
<dbReference type="EMBL" id="DF237065">
    <property type="protein sequence ID" value="GAQ82590.1"/>
    <property type="molecule type" value="Genomic_DNA"/>
</dbReference>
<reference evidence="19 20" key="1">
    <citation type="journal article" date="2014" name="Nat. Commun.">
        <title>Klebsormidium flaccidum genome reveals primary factors for plant terrestrial adaptation.</title>
        <authorList>
            <person name="Hori K."/>
            <person name="Maruyama F."/>
            <person name="Fujisawa T."/>
            <person name="Togashi T."/>
            <person name="Yamamoto N."/>
            <person name="Seo M."/>
            <person name="Sato S."/>
            <person name="Yamada T."/>
            <person name="Mori H."/>
            <person name="Tajima N."/>
            <person name="Moriyama T."/>
            <person name="Ikeuchi M."/>
            <person name="Watanabe M."/>
            <person name="Wada H."/>
            <person name="Kobayashi K."/>
            <person name="Saito M."/>
            <person name="Masuda T."/>
            <person name="Sasaki-Sekimoto Y."/>
            <person name="Mashiguchi K."/>
            <person name="Awai K."/>
            <person name="Shimojima M."/>
            <person name="Masuda S."/>
            <person name="Iwai M."/>
            <person name="Nobusawa T."/>
            <person name="Narise T."/>
            <person name="Kondo S."/>
            <person name="Saito H."/>
            <person name="Sato R."/>
            <person name="Murakawa M."/>
            <person name="Ihara Y."/>
            <person name="Oshima-Yamada Y."/>
            <person name="Ohtaka K."/>
            <person name="Satoh M."/>
            <person name="Sonobe K."/>
            <person name="Ishii M."/>
            <person name="Ohtani R."/>
            <person name="Kanamori-Sato M."/>
            <person name="Honoki R."/>
            <person name="Miyazaki D."/>
            <person name="Mochizuki H."/>
            <person name="Umetsu J."/>
            <person name="Higashi K."/>
            <person name="Shibata D."/>
            <person name="Kamiya Y."/>
            <person name="Sato N."/>
            <person name="Nakamura Y."/>
            <person name="Tabata S."/>
            <person name="Ida S."/>
            <person name="Kurokawa K."/>
            <person name="Ohta H."/>
        </authorList>
    </citation>
    <scope>NUCLEOTIDE SEQUENCE [LARGE SCALE GENOMIC DNA]</scope>
    <source>
        <strain evidence="19 20">NIES-2285</strain>
    </source>
</reference>
<accession>A0A1Y1HVC7</accession>
<dbReference type="Pfam" id="PF02887">
    <property type="entry name" value="PK_C"/>
    <property type="match status" value="1"/>
</dbReference>
<comment type="pathway">
    <text evidence="3 15">Carbohydrate degradation; glycolysis; pyruvate from D-glyceraldehyde 3-phosphate: step 5/5.</text>
</comment>
<dbReference type="InterPro" id="IPR036918">
    <property type="entry name" value="Pyrv_Knase_C_sf"/>
</dbReference>
<evidence type="ECO:0000256" key="13">
    <source>
        <dbReference type="ARBA" id="ARBA00023317"/>
    </source>
</evidence>
<keyword evidence="13 19" id="KW-0670">Pyruvate</keyword>
<keyword evidence="6 15" id="KW-0808">Transferase</keyword>
<dbReference type="GO" id="GO:0005737">
    <property type="term" value="C:cytoplasm"/>
    <property type="evidence" value="ECO:0000318"/>
    <property type="project" value="GO_Central"/>
</dbReference>
<dbReference type="FunFam" id="3.20.20.60:FF:000025">
    <property type="entry name" value="Pyruvate kinase"/>
    <property type="match status" value="1"/>
</dbReference>
<dbReference type="InterPro" id="IPR001697">
    <property type="entry name" value="Pyr_Knase"/>
</dbReference>
<dbReference type="PANTHER" id="PTHR11817">
    <property type="entry name" value="PYRUVATE KINASE"/>
    <property type="match status" value="1"/>
</dbReference>
<dbReference type="OrthoDB" id="108365at2759"/>
<feature type="compositionally biased region" description="Polar residues" evidence="16">
    <location>
        <begin position="44"/>
        <end position="57"/>
    </location>
</feature>
<keyword evidence="20" id="KW-1185">Reference proteome</keyword>
<keyword evidence="11 15" id="KW-0460">Magnesium</keyword>
<dbReference type="OMA" id="QHTINVN"/>
<dbReference type="InterPro" id="IPR015806">
    <property type="entry name" value="Pyrv_Knase_insert_dom_sf"/>
</dbReference>
<comment type="similarity">
    <text evidence="4 15">Belongs to the pyruvate kinase family.</text>
</comment>
<evidence type="ECO:0000256" key="10">
    <source>
        <dbReference type="ARBA" id="ARBA00022840"/>
    </source>
</evidence>
<evidence type="ECO:0000256" key="1">
    <source>
        <dbReference type="ARBA" id="ARBA00001946"/>
    </source>
</evidence>
<comment type="catalytic activity">
    <reaction evidence="14 15">
        <text>pyruvate + ATP = phosphoenolpyruvate + ADP + H(+)</text>
        <dbReference type="Rhea" id="RHEA:18157"/>
        <dbReference type="ChEBI" id="CHEBI:15361"/>
        <dbReference type="ChEBI" id="CHEBI:15378"/>
        <dbReference type="ChEBI" id="CHEBI:30616"/>
        <dbReference type="ChEBI" id="CHEBI:58702"/>
        <dbReference type="ChEBI" id="CHEBI:456216"/>
        <dbReference type="EC" id="2.7.1.40"/>
    </reaction>
</comment>
<evidence type="ECO:0000259" key="18">
    <source>
        <dbReference type="Pfam" id="PF02887"/>
    </source>
</evidence>
<dbReference type="STRING" id="105231.A0A1Y1HVC7"/>
<comment type="cofactor">
    <cofactor evidence="2">
        <name>K(+)</name>
        <dbReference type="ChEBI" id="CHEBI:29103"/>
    </cofactor>
</comment>
<dbReference type="InterPro" id="IPR015813">
    <property type="entry name" value="Pyrv/PenolPyrv_kinase-like_dom"/>
</dbReference>
<proteinExistence type="inferred from homology"/>
<dbReference type="Pfam" id="PF00224">
    <property type="entry name" value="PK"/>
    <property type="match status" value="1"/>
</dbReference>
<dbReference type="Gene3D" id="3.40.1380.20">
    <property type="entry name" value="Pyruvate kinase, C-terminal domain"/>
    <property type="match status" value="1"/>
</dbReference>
<keyword evidence="8" id="KW-0547">Nucleotide-binding</keyword>